<sequence>MMSKHFKKHISDLSDRQFCRRIKSETEKVLRYVFENIKSDDDDTDEGTRKELLGFASYEEQYAVTTESLDRPCSSSKQDPLDRPLHHQNQCENKFEEVLDIFDEENCHIDINCLDSDSDPIDSDIEWFDNTDDTTVVTPYLPEYENVMSDTECSIEENENKEIDNTKEFLRNWKLRNNISHTAVTELLRNLKLHSCFQTLPTQSKTLINTPRNKVNVIPMAPGGYMHIDGIPLFKSGVSLWPIVGSVKNTRHIFLIGAYYGPEKPYDSNLYLSATVNDIKDLMPQQNHIF</sequence>
<accession>A0A0J7K6S8</accession>
<name>A0A0J7K6S8_LASNI</name>
<evidence type="ECO:0000313" key="1">
    <source>
        <dbReference type="EMBL" id="KMQ86168.1"/>
    </source>
</evidence>
<evidence type="ECO:0000313" key="2">
    <source>
        <dbReference type="Proteomes" id="UP000036403"/>
    </source>
</evidence>
<dbReference type="OrthoDB" id="6776103at2759"/>
<comment type="caution">
    <text evidence="1">The sequence shown here is derived from an EMBL/GenBank/DDBJ whole genome shotgun (WGS) entry which is preliminary data.</text>
</comment>
<dbReference type="EMBL" id="LBMM01012534">
    <property type="protein sequence ID" value="KMQ86168.1"/>
    <property type="molecule type" value="Genomic_DNA"/>
</dbReference>
<dbReference type="Proteomes" id="UP000036403">
    <property type="component" value="Unassembled WGS sequence"/>
</dbReference>
<dbReference type="PaxDb" id="67767-A0A0J7K6S8"/>
<keyword evidence="2" id="KW-1185">Reference proteome</keyword>
<gene>
    <name evidence="1" type="ORF">RF55_14936</name>
</gene>
<dbReference type="PANTHER" id="PTHR33053">
    <property type="entry name" value="PROTEIN, PUTATIVE-RELATED"/>
    <property type="match status" value="1"/>
</dbReference>
<organism evidence="1 2">
    <name type="scientific">Lasius niger</name>
    <name type="common">Black garden ant</name>
    <dbReference type="NCBI Taxonomy" id="67767"/>
    <lineage>
        <taxon>Eukaryota</taxon>
        <taxon>Metazoa</taxon>
        <taxon>Ecdysozoa</taxon>
        <taxon>Arthropoda</taxon>
        <taxon>Hexapoda</taxon>
        <taxon>Insecta</taxon>
        <taxon>Pterygota</taxon>
        <taxon>Neoptera</taxon>
        <taxon>Endopterygota</taxon>
        <taxon>Hymenoptera</taxon>
        <taxon>Apocrita</taxon>
        <taxon>Aculeata</taxon>
        <taxon>Formicoidea</taxon>
        <taxon>Formicidae</taxon>
        <taxon>Formicinae</taxon>
        <taxon>Lasius</taxon>
        <taxon>Lasius</taxon>
    </lineage>
</organism>
<protein>
    <submittedName>
        <fullName evidence="1">Atp synthase subunit mitochondrial</fullName>
    </submittedName>
</protein>
<reference evidence="1 2" key="1">
    <citation type="submission" date="2015-04" db="EMBL/GenBank/DDBJ databases">
        <title>Lasius niger genome sequencing.</title>
        <authorList>
            <person name="Konorov E.A."/>
            <person name="Nikitin M.A."/>
            <person name="Kirill M.V."/>
            <person name="Chang P."/>
        </authorList>
    </citation>
    <scope>NUCLEOTIDE SEQUENCE [LARGE SCALE GENOMIC DNA]</scope>
    <source>
        <tissue evidence="1">Whole</tissue>
    </source>
</reference>
<proteinExistence type="predicted"/>
<dbReference type="AlphaFoldDB" id="A0A0J7K6S8"/>